<proteinExistence type="predicted"/>
<organism evidence="1">
    <name type="scientific">hydrothermal vent metagenome</name>
    <dbReference type="NCBI Taxonomy" id="652676"/>
    <lineage>
        <taxon>unclassified sequences</taxon>
        <taxon>metagenomes</taxon>
        <taxon>ecological metagenomes</taxon>
    </lineage>
</organism>
<sequence>MSDNGNEPKKYKYLVTMRWYVETDEELVAGAAETDEKLLEIVRHRKDGSKSCSTCPTRNHEGYGILDYHYFMGDKKPVYMSTEQIKQ</sequence>
<dbReference type="EMBL" id="FAXC01000127">
    <property type="protein sequence ID" value="CUV08784.1"/>
    <property type="molecule type" value="Genomic_DNA"/>
</dbReference>
<accession>A0A160VI61</accession>
<reference evidence="1" key="1">
    <citation type="submission" date="2015-10" db="EMBL/GenBank/DDBJ databases">
        <authorList>
            <person name="Gilbert D.G."/>
        </authorList>
    </citation>
    <scope>NUCLEOTIDE SEQUENCE</scope>
</reference>
<name>A0A160VI61_9ZZZZ</name>
<evidence type="ECO:0000313" key="1">
    <source>
        <dbReference type="EMBL" id="CUV08784.1"/>
    </source>
</evidence>
<gene>
    <name evidence="1" type="ORF">MGWOODY_Mmi1947</name>
</gene>
<protein>
    <submittedName>
        <fullName evidence="1">Uncharacterized protein</fullName>
    </submittedName>
</protein>
<dbReference type="AlphaFoldDB" id="A0A160VI61"/>